<protein>
    <submittedName>
        <fullName evidence="1">Uncharacterized protein</fullName>
    </submittedName>
</protein>
<evidence type="ECO:0000313" key="2">
    <source>
        <dbReference type="Proteomes" id="UP001150942"/>
    </source>
</evidence>
<dbReference type="Proteomes" id="UP001150942">
    <property type="component" value="Unassembled WGS sequence"/>
</dbReference>
<dbReference type="EMBL" id="JAPQKQ010000001">
    <property type="protein sequence ID" value="KAJ5214176.1"/>
    <property type="molecule type" value="Genomic_DNA"/>
</dbReference>
<dbReference type="AlphaFoldDB" id="A0A9W9T9D1"/>
<organism evidence="1 2">
    <name type="scientific">Penicillium cf. viridicatum</name>
    <dbReference type="NCBI Taxonomy" id="2972119"/>
    <lineage>
        <taxon>Eukaryota</taxon>
        <taxon>Fungi</taxon>
        <taxon>Dikarya</taxon>
        <taxon>Ascomycota</taxon>
        <taxon>Pezizomycotina</taxon>
        <taxon>Eurotiomycetes</taxon>
        <taxon>Eurotiomycetidae</taxon>
        <taxon>Eurotiales</taxon>
        <taxon>Aspergillaceae</taxon>
        <taxon>Penicillium</taxon>
    </lineage>
</organism>
<reference evidence="1" key="1">
    <citation type="submission" date="2022-11" db="EMBL/GenBank/DDBJ databases">
        <authorList>
            <person name="Petersen C."/>
        </authorList>
    </citation>
    <scope>NUCLEOTIDE SEQUENCE</scope>
    <source>
        <strain evidence="1">IBT 20477</strain>
    </source>
</reference>
<gene>
    <name evidence="1" type="ORF">N7449_001345</name>
</gene>
<evidence type="ECO:0000313" key="1">
    <source>
        <dbReference type="EMBL" id="KAJ5214176.1"/>
    </source>
</evidence>
<proteinExistence type="predicted"/>
<name>A0A9W9T9D1_9EURO</name>
<keyword evidence="2" id="KW-1185">Reference proteome</keyword>
<accession>A0A9W9T9D1</accession>
<sequence length="102" mass="10727">MSGLNPIGRPTKAGSTEVLLCLHYTDDCCHYAGYPGATENALDGQFSLPGAGELLVVVVIPLDWARVTTQELIADGFGHINPAVVACYATMMATFPTAISDL</sequence>
<comment type="caution">
    <text evidence="1">The sequence shown here is derived from an EMBL/GenBank/DDBJ whole genome shotgun (WGS) entry which is preliminary data.</text>
</comment>
<reference evidence="1" key="2">
    <citation type="journal article" date="2023" name="IMA Fungus">
        <title>Comparative genomic study of the Penicillium genus elucidates a diverse pangenome and 15 lateral gene transfer events.</title>
        <authorList>
            <person name="Petersen C."/>
            <person name="Sorensen T."/>
            <person name="Nielsen M.R."/>
            <person name="Sondergaard T.E."/>
            <person name="Sorensen J.L."/>
            <person name="Fitzpatrick D.A."/>
            <person name="Frisvad J.C."/>
            <person name="Nielsen K.L."/>
        </authorList>
    </citation>
    <scope>NUCLEOTIDE SEQUENCE</scope>
    <source>
        <strain evidence="1">IBT 20477</strain>
    </source>
</reference>